<proteinExistence type="predicted"/>
<evidence type="ECO:0000313" key="2">
    <source>
        <dbReference type="Proteomes" id="UP000001861"/>
    </source>
</evidence>
<dbReference type="AlphaFoldDB" id="A8N9N8"/>
<evidence type="ECO:0000313" key="1">
    <source>
        <dbReference type="EMBL" id="EAU90271.2"/>
    </source>
</evidence>
<reference evidence="1 2" key="1">
    <citation type="journal article" date="2010" name="Proc. Natl. Acad. Sci. U.S.A.">
        <title>Insights into evolution of multicellular fungi from the assembled chromosomes of the mushroom Coprinopsis cinerea (Coprinus cinereus).</title>
        <authorList>
            <person name="Stajich J.E."/>
            <person name="Wilke S.K."/>
            <person name="Ahren D."/>
            <person name="Au C.H."/>
            <person name="Birren B.W."/>
            <person name="Borodovsky M."/>
            <person name="Burns C."/>
            <person name="Canback B."/>
            <person name="Casselton L.A."/>
            <person name="Cheng C.K."/>
            <person name="Deng J."/>
            <person name="Dietrich F.S."/>
            <person name="Fargo D.C."/>
            <person name="Farman M.L."/>
            <person name="Gathman A.C."/>
            <person name="Goldberg J."/>
            <person name="Guigo R."/>
            <person name="Hoegger P.J."/>
            <person name="Hooker J.B."/>
            <person name="Huggins A."/>
            <person name="James T.Y."/>
            <person name="Kamada T."/>
            <person name="Kilaru S."/>
            <person name="Kodira C."/>
            <person name="Kues U."/>
            <person name="Kupfer D."/>
            <person name="Kwan H.S."/>
            <person name="Lomsadze A."/>
            <person name="Li W."/>
            <person name="Lilly W.W."/>
            <person name="Ma L.J."/>
            <person name="Mackey A.J."/>
            <person name="Manning G."/>
            <person name="Martin F."/>
            <person name="Muraguchi H."/>
            <person name="Natvig D.O."/>
            <person name="Palmerini H."/>
            <person name="Ramesh M.A."/>
            <person name="Rehmeyer C.J."/>
            <person name="Roe B.A."/>
            <person name="Shenoy N."/>
            <person name="Stanke M."/>
            <person name="Ter-Hovhannisyan V."/>
            <person name="Tunlid A."/>
            <person name="Velagapudi R."/>
            <person name="Vision T.J."/>
            <person name="Zeng Q."/>
            <person name="Zolan M.E."/>
            <person name="Pukkila P.J."/>
        </authorList>
    </citation>
    <scope>NUCLEOTIDE SEQUENCE [LARGE SCALE GENOMIC DNA]</scope>
    <source>
        <strain evidence="2">Okayama-7 / 130 / ATCC MYA-4618 / FGSC 9003</strain>
    </source>
</reference>
<dbReference type="HOGENOM" id="CLU_1722280_0_0_1"/>
<organism evidence="1 2">
    <name type="scientific">Coprinopsis cinerea (strain Okayama-7 / 130 / ATCC MYA-4618 / FGSC 9003)</name>
    <name type="common">Inky cap fungus</name>
    <name type="synonym">Hormographiella aspergillata</name>
    <dbReference type="NCBI Taxonomy" id="240176"/>
    <lineage>
        <taxon>Eukaryota</taxon>
        <taxon>Fungi</taxon>
        <taxon>Dikarya</taxon>
        <taxon>Basidiomycota</taxon>
        <taxon>Agaricomycotina</taxon>
        <taxon>Agaricomycetes</taxon>
        <taxon>Agaricomycetidae</taxon>
        <taxon>Agaricales</taxon>
        <taxon>Agaricineae</taxon>
        <taxon>Psathyrellaceae</taxon>
        <taxon>Coprinopsis</taxon>
    </lineage>
</organism>
<dbReference type="VEuPathDB" id="FungiDB:CC1G_12906"/>
<dbReference type="RefSeq" id="XP_001831544.2">
    <property type="nucleotide sequence ID" value="XM_001831492.2"/>
</dbReference>
<comment type="caution">
    <text evidence="1">The sequence shown here is derived from an EMBL/GenBank/DDBJ whole genome shotgun (WGS) entry which is preliminary data.</text>
</comment>
<sequence length="152" mass="17325">MSKPSSEAVETYLDSKNEYEATARIRYIVALVNETEKDKTRKWLEAKEAQKDGPKLHRSGRVLPIMGMTSSIKFRKYFCLLPNKETAKKQLKQLHMGKNTSTQKPPEAAGYGDEWALDQYKGGLNPELRLRVATQFTARPAEQKKVPPTLQE</sequence>
<gene>
    <name evidence="1" type="ORF">CC1G_12906</name>
</gene>
<keyword evidence="2" id="KW-1185">Reference proteome</keyword>
<dbReference type="Proteomes" id="UP000001861">
    <property type="component" value="Unassembled WGS sequence"/>
</dbReference>
<dbReference type="GeneID" id="6008016"/>
<name>A8N9N8_COPC7</name>
<dbReference type="InParanoid" id="A8N9N8"/>
<protein>
    <submittedName>
        <fullName evidence="1">Uncharacterized protein</fullName>
    </submittedName>
</protein>
<dbReference type="KEGG" id="cci:CC1G_12906"/>
<dbReference type="EMBL" id="AACS02000007">
    <property type="protein sequence ID" value="EAU90271.2"/>
    <property type="molecule type" value="Genomic_DNA"/>
</dbReference>
<accession>A8N9N8</accession>